<dbReference type="InterPro" id="IPR036259">
    <property type="entry name" value="MFS_trans_sf"/>
</dbReference>
<feature type="domain" description="Major facilitator superfamily (MFS) profile" evidence="7">
    <location>
        <begin position="26"/>
        <end position="467"/>
    </location>
</feature>
<dbReference type="PANTHER" id="PTHR42718:SF9">
    <property type="entry name" value="MAJOR FACILITATOR SUPERFAMILY MULTIDRUG TRANSPORTER MFSC"/>
    <property type="match status" value="1"/>
</dbReference>
<dbReference type="GO" id="GO:0022857">
    <property type="term" value="F:transmembrane transporter activity"/>
    <property type="evidence" value="ECO:0007669"/>
    <property type="project" value="InterPro"/>
</dbReference>
<feature type="transmembrane region" description="Helical" evidence="6">
    <location>
        <begin position="151"/>
        <end position="173"/>
    </location>
</feature>
<sequence>MAISAPSLPPVRTEIREQPQTRTADKLLRVLMLTMSVSMMTGIMFNIALPRISAEFSLTIAQVSWMSSAYILIYAVGSVTYGKLADRIPLKNLVTAGLLVFALGSLLGLTSHGFAAALAGRCLQAAGAAVIPAMSMIIPLRYFAPERRGAALGMTAVGLAFGNALGPVIAALIVSSLSWRWLFAVPLVVLAALPLFRKYLGDERPQPQSGTFDWLGGLLLGAAIALLLLSVTQGSWLLGLALPAAALFVLRIRAAREPFIAPHLFRNARYTLGLTVSFLVSATCCSLYVVSPLLLTDVQRLPSLWIGFVMVPAAIASAAFGRAGGRLADTRGNLFVVCVASSLLAACFGLLSVFAGGSPVLISALLMLGNVGQSFLVIALSNAVSRTLPAEQVGVGMGMLSMANFIGQGMAIGTYSRIVDHGAATTSPLNPFYGYGEGAVFSNMYLAIAAVQVIIWALYALTFSTRRATAA</sequence>
<dbReference type="PROSITE" id="PS50850">
    <property type="entry name" value="MFS"/>
    <property type="match status" value="1"/>
</dbReference>
<dbReference type="EMBL" id="RXHU01000033">
    <property type="protein sequence ID" value="RTE09421.1"/>
    <property type="molecule type" value="Genomic_DNA"/>
</dbReference>
<evidence type="ECO:0000256" key="1">
    <source>
        <dbReference type="ARBA" id="ARBA00004651"/>
    </source>
</evidence>
<evidence type="ECO:0000256" key="6">
    <source>
        <dbReference type="SAM" id="Phobius"/>
    </source>
</evidence>
<dbReference type="PRINTS" id="PR01036">
    <property type="entry name" value="TCRTETB"/>
</dbReference>
<feature type="transmembrane region" description="Helical" evidence="6">
    <location>
        <begin position="333"/>
        <end position="354"/>
    </location>
</feature>
<evidence type="ECO:0000256" key="5">
    <source>
        <dbReference type="ARBA" id="ARBA00023136"/>
    </source>
</evidence>
<evidence type="ECO:0000256" key="3">
    <source>
        <dbReference type="ARBA" id="ARBA00022692"/>
    </source>
</evidence>
<dbReference type="CDD" id="cd17321">
    <property type="entry name" value="MFS_MMR_MDR_like"/>
    <property type="match status" value="1"/>
</dbReference>
<evidence type="ECO:0000313" key="9">
    <source>
        <dbReference type="Proteomes" id="UP000276128"/>
    </source>
</evidence>
<reference evidence="8 9" key="1">
    <citation type="submission" date="2018-12" db="EMBL/GenBank/DDBJ databases">
        <title>Bacillus ochoae sp. nov., Paenibacillus whitsoniae sp. nov., Paenibacillus spiritus sp. nov. Isolated from the Mars Exploration Rover during spacecraft assembly.</title>
        <authorList>
            <person name="Seuylemezian A."/>
            <person name="Vaishampayan P."/>
        </authorList>
    </citation>
    <scope>NUCLEOTIDE SEQUENCE [LARGE SCALE GENOMIC DNA]</scope>
    <source>
        <strain evidence="8 9">MER 54</strain>
    </source>
</reference>
<feature type="transmembrane region" description="Helical" evidence="6">
    <location>
        <begin position="272"/>
        <end position="291"/>
    </location>
</feature>
<keyword evidence="5 6" id="KW-0472">Membrane</keyword>
<dbReference type="Pfam" id="PF07690">
    <property type="entry name" value="MFS_1"/>
    <property type="match status" value="1"/>
</dbReference>
<evidence type="ECO:0000313" key="8">
    <source>
        <dbReference type="EMBL" id="RTE09421.1"/>
    </source>
</evidence>
<organism evidence="8 9">
    <name type="scientific">Paenibacillus whitsoniae</name>
    <dbReference type="NCBI Taxonomy" id="2496558"/>
    <lineage>
        <taxon>Bacteria</taxon>
        <taxon>Bacillati</taxon>
        <taxon>Bacillota</taxon>
        <taxon>Bacilli</taxon>
        <taxon>Bacillales</taxon>
        <taxon>Paenibacillaceae</taxon>
        <taxon>Paenibacillus</taxon>
    </lineage>
</organism>
<proteinExistence type="predicted"/>
<name>A0A430JEE5_9BACL</name>
<gene>
    <name evidence="8" type="ORF">EJQ19_12160</name>
</gene>
<feature type="transmembrane region" description="Helical" evidence="6">
    <location>
        <begin position="27"/>
        <end position="48"/>
    </location>
</feature>
<feature type="transmembrane region" description="Helical" evidence="6">
    <location>
        <begin position="235"/>
        <end position="252"/>
    </location>
</feature>
<dbReference type="Proteomes" id="UP000276128">
    <property type="component" value="Unassembled WGS sequence"/>
</dbReference>
<accession>A0A430JEE5</accession>
<dbReference type="OrthoDB" id="2403626at2"/>
<dbReference type="RefSeq" id="WP_126141496.1">
    <property type="nucleotide sequence ID" value="NZ_RXHU01000033.1"/>
</dbReference>
<dbReference type="AlphaFoldDB" id="A0A430JEE5"/>
<comment type="subcellular location">
    <subcellularLocation>
        <location evidence="1">Cell membrane</location>
        <topology evidence="1">Multi-pass membrane protein</topology>
    </subcellularLocation>
</comment>
<feature type="transmembrane region" description="Helical" evidence="6">
    <location>
        <begin position="393"/>
        <end position="418"/>
    </location>
</feature>
<dbReference type="Gene3D" id="1.20.1250.20">
    <property type="entry name" value="MFS general substrate transporter like domains"/>
    <property type="match status" value="1"/>
</dbReference>
<feature type="transmembrane region" description="Helical" evidence="6">
    <location>
        <begin position="360"/>
        <end position="381"/>
    </location>
</feature>
<feature type="transmembrane region" description="Helical" evidence="6">
    <location>
        <begin position="60"/>
        <end position="81"/>
    </location>
</feature>
<evidence type="ECO:0000256" key="2">
    <source>
        <dbReference type="ARBA" id="ARBA00022448"/>
    </source>
</evidence>
<keyword evidence="2" id="KW-0813">Transport</keyword>
<feature type="transmembrane region" description="Helical" evidence="6">
    <location>
        <begin position="125"/>
        <end position="144"/>
    </location>
</feature>
<keyword evidence="9" id="KW-1185">Reference proteome</keyword>
<dbReference type="InterPro" id="IPR011701">
    <property type="entry name" value="MFS"/>
</dbReference>
<feature type="transmembrane region" description="Helical" evidence="6">
    <location>
        <begin position="179"/>
        <end position="200"/>
    </location>
</feature>
<protein>
    <submittedName>
        <fullName evidence="8">MFS transporter</fullName>
    </submittedName>
</protein>
<feature type="transmembrane region" description="Helical" evidence="6">
    <location>
        <begin position="212"/>
        <end position="229"/>
    </location>
</feature>
<feature type="transmembrane region" description="Helical" evidence="6">
    <location>
        <begin position="93"/>
        <end position="119"/>
    </location>
</feature>
<keyword evidence="4 6" id="KW-1133">Transmembrane helix</keyword>
<dbReference type="SUPFAM" id="SSF103473">
    <property type="entry name" value="MFS general substrate transporter"/>
    <property type="match status" value="1"/>
</dbReference>
<keyword evidence="3 6" id="KW-0812">Transmembrane</keyword>
<feature type="transmembrane region" description="Helical" evidence="6">
    <location>
        <begin position="303"/>
        <end position="321"/>
    </location>
</feature>
<comment type="caution">
    <text evidence="8">The sequence shown here is derived from an EMBL/GenBank/DDBJ whole genome shotgun (WGS) entry which is preliminary data.</text>
</comment>
<evidence type="ECO:0000256" key="4">
    <source>
        <dbReference type="ARBA" id="ARBA00022989"/>
    </source>
</evidence>
<dbReference type="InterPro" id="IPR020846">
    <property type="entry name" value="MFS_dom"/>
</dbReference>
<dbReference type="GO" id="GO:0005886">
    <property type="term" value="C:plasma membrane"/>
    <property type="evidence" value="ECO:0007669"/>
    <property type="project" value="UniProtKB-SubCell"/>
</dbReference>
<dbReference type="Gene3D" id="1.20.1720.10">
    <property type="entry name" value="Multidrug resistance protein D"/>
    <property type="match status" value="1"/>
</dbReference>
<dbReference type="PANTHER" id="PTHR42718">
    <property type="entry name" value="MAJOR FACILITATOR SUPERFAMILY MULTIDRUG TRANSPORTER MFSC"/>
    <property type="match status" value="1"/>
</dbReference>
<feature type="transmembrane region" description="Helical" evidence="6">
    <location>
        <begin position="438"/>
        <end position="461"/>
    </location>
</feature>
<evidence type="ECO:0000259" key="7">
    <source>
        <dbReference type="PROSITE" id="PS50850"/>
    </source>
</evidence>